<sequence>MKEFRKQAFLIGLTLIIIVILIVKVEWPTKRWFFITNDPCLVQCTTGVPCQYPDEFDFRIIVLTFNRPESLRKCLTHIAKLYTLGDRVSVDIWIDRSKDGEVDDSTVTVSREFQKNWTQGQVCVHIQQRNAYLIGQWIDTWRPRENSHEIALILEDDIDISPLTYKWLKLMNSKFRNVSDVGGYTLQMENVNYVKPNLRAVSNIPKTDNVFLYRLIGTWGYSPKPNEWRGFQDWFHEVRKDNTFKPYMPDLVINKWFTGFESHGTSDSMCSMWSTYYFNKSNLFTVYSNLKGYTGQDNMLLDINRMEPGLHYNGQSWITEDKSYLLLSVWNSELEKFPEYLPRYDFDGSFVNKIAENNNTYL</sequence>
<name>A0AAD9MQS2_9ANNE</name>
<dbReference type="Proteomes" id="UP001208570">
    <property type="component" value="Unassembled WGS sequence"/>
</dbReference>
<keyword evidence="3" id="KW-1185">Reference proteome</keyword>
<dbReference type="EMBL" id="JAODUP010001281">
    <property type="protein sequence ID" value="KAK2140663.1"/>
    <property type="molecule type" value="Genomic_DNA"/>
</dbReference>
<dbReference type="AlphaFoldDB" id="A0AAD9MQS2"/>
<accession>A0AAD9MQS2</accession>
<proteinExistence type="predicted"/>
<protein>
    <submittedName>
        <fullName evidence="2">Uncharacterized protein</fullName>
    </submittedName>
</protein>
<dbReference type="Gene3D" id="3.90.550.10">
    <property type="entry name" value="Spore Coat Polysaccharide Biosynthesis Protein SpsA, Chain A"/>
    <property type="match status" value="1"/>
</dbReference>
<comment type="caution">
    <text evidence="2">The sequence shown here is derived from an EMBL/GenBank/DDBJ whole genome shotgun (WGS) entry which is preliminary data.</text>
</comment>
<dbReference type="InterPro" id="IPR029044">
    <property type="entry name" value="Nucleotide-diphossugar_trans"/>
</dbReference>
<keyword evidence="1" id="KW-0472">Membrane</keyword>
<keyword evidence="1" id="KW-1133">Transmembrane helix</keyword>
<keyword evidence="1" id="KW-0812">Transmembrane</keyword>
<gene>
    <name evidence="2" type="ORF">LSH36_1282g00006</name>
</gene>
<dbReference type="PANTHER" id="PTHR33604:SF3">
    <property type="entry name" value="OSJNBA0004B13.7 PROTEIN"/>
    <property type="match status" value="1"/>
</dbReference>
<evidence type="ECO:0000256" key="1">
    <source>
        <dbReference type="SAM" id="Phobius"/>
    </source>
</evidence>
<organism evidence="2 3">
    <name type="scientific">Paralvinella palmiformis</name>
    <dbReference type="NCBI Taxonomy" id="53620"/>
    <lineage>
        <taxon>Eukaryota</taxon>
        <taxon>Metazoa</taxon>
        <taxon>Spiralia</taxon>
        <taxon>Lophotrochozoa</taxon>
        <taxon>Annelida</taxon>
        <taxon>Polychaeta</taxon>
        <taxon>Sedentaria</taxon>
        <taxon>Canalipalpata</taxon>
        <taxon>Terebellida</taxon>
        <taxon>Terebelliformia</taxon>
        <taxon>Alvinellidae</taxon>
        <taxon>Paralvinella</taxon>
    </lineage>
</organism>
<dbReference type="SUPFAM" id="SSF53448">
    <property type="entry name" value="Nucleotide-diphospho-sugar transferases"/>
    <property type="match status" value="1"/>
</dbReference>
<feature type="transmembrane region" description="Helical" evidence="1">
    <location>
        <begin position="7"/>
        <end position="27"/>
    </location>
</feature>
<evidence type="ECO:0000313" key="2">
    <source>
        <dbReference type="EMBL" id="KAK2140663.1"/>
    </source>
</evidence>
<evidence type="ECO:0000313" key="3">
    <source>
        <dbReference type="Proteomes" id="UP001208570"/>
    </source>
</evidence>
<dbReference type="PANTHER" id="PTHR33604">
    <property type="entry name" value="OSJNBA0004B13.7 PROTEIN"/>
    <property type="match status" value="1"/>
</dbReference>
<reference evidence="2" key="1">
    <citation type="journal article" date="2023" name="Mol. Biol. Evol.">
        <title>Third-Generation Sequencing Reveals the Adaptive Role of the Epigenome in Three Deep-Sea Polychaetes.</title>
        <authorList>
            <person name="Perez M."/>
            <person name="Aroh O."/>
            <person name="Sun Y."/>
            <person name="Lan Y."/>
            <person name="Juniper S.K."/>
            <person name="Young C.R."/>
            <person name="Angers B."/>
            <person name="Qian P.Y."/>
        </authorList>
    </citation>
    <scope>NUCLEOTIDE SEQUENCE</scope>
    <source>
        <strain evidence="2">P08H-3</strain>
    </source>
</reference>